<accession>A0AAW5PG50</accession>
<proteinExistence type="predicted"/>
<organism evidence="3 4">
    <name type="scientific">Stenotrophomonas rhizophila</name>
    <dbReference type="NCBI Taxonomy" id="216778"/>
    <lineage>
        <taxon>Bacteria</taxon>
        <taxon>Pseudomonadati</taxon>
        <taxon>Pseudomonadota</taxon>
        <taxon>Gammaproteobacteria</taxon>
        <taxon>Lysobacterales</taxon>
        <taxon>Lysobacteraceae</taxon>
        <taxon>Stenotrophomonas</taxon>
    </lineage>
</organism>
<dbReference type="EMBL" id="JANUEK010000001">
    <property type="protein sequence ID" value="MCS4278751.1"/>
    <property type="molecule type" value="Genomic_DNA"/>
</dbReference>
<protein>
    <recommendedName>
        <fullName evidence="5">RDD domain-containing protein</fullName>
    </recommendedName>
</protein>
<reference evidence="3" key="1">
    <citation type="submission" date="2022-08" db="EMBL/GenBank/DDBJ databases">
        <title>Genomic analyses of the natural microbiome of Caenorhabditis elegans.</title>
        <authorList>
            <person name="Samuel B."/>
        </authorList>
    </citation>
    <scope>NUCLEOTIDE SEQUENCE</scope>
    <source>
        <strain evidence="3">BIGb0277</strain>
    </source>
</reference>
<evidence type="ECO:0000313" key="4">
    <source>
        <dbReference type="Proteomes" id="UP001320691"/>
    </source>
</evidence>
<name>A0AAW5PG50_9GAMM</name>
<keyword evidence="2" id="KW-0472">Membrane</keyword>
<gene>
    <name evidence="3" type="ORF">M2412_000712</name>
</gene>
<keyword evidence="2" id="KW-1133">Transmembrane helix</keyword>
<evidence type="ECO:0008006" key="5">
    <source>
        <dbReference type="Google" id="ProtNLM"/>
    </source>
</evidence>
<feature type="transmembrane region" description="Helical" evidence="2">
    <location>
        <begin position="101"/>
        <end position="119"/>
    </location>
</feature>
<sequence length="264" mass="28874">MGNRDEGIATAAGGESQTSAADQTPTDWSLLPVTHGNEDSMVAVIWRLLRQEPALMVSAGYVFLSALGLWSSYFFYFKFRLSILDYLQVSDFLVAGLRDPAYVLILLLGALLAVLLGWPETLRRRNPAKVARLRARHWGWRMLFSESPWMNWEFSGLRPLTGMCMGVVCFMAIGAALYALNKAEAIRDGNGGTPVQVMLNGDSATLPGTAKLLGSSSAFVFLWWPAQRRAEAVPIGSIRRLQSMAVPVKPAPVPKQAPAPPAPR</sequence>
<feature type="transmembrane region" description="Helical" evidence="2">
    <location>
        <begin position="160"/>
        <end position="180"/>
    </location>
</feature>
<feature type="compositionally biased region" description="Polar residues" evidence="1">
    <location>
        <begin position="15"/>
        <end position="24"/>
    </location>
</feature>
<comment type="caution">
    <text evidence="3">The sequence shown here is derived from an EMBL/GenBank/DDBJ whole genome shotgun (WGS) entry which is preliminary data.</text>
</comment>
<dbReference type="Proteomes" id="UP001320691">
    <property type="component" value="Unassembled WGS sequence"/>
</dbReference>
<keyword evidence="2" id="KW-0812">Transmembrane</keyword>
<evidence type="ECO:0000256" key="2">
    <source>
        <dbReference type="SAM" id="Phobius"/>
    </source>
</evidence>
<dbReference type="RefSeq" id="WP_259259510.1">
    <property type="nucleotide sequence ID" value="NZ_JANUEK010000001.1"/>
</dbReference>
<evidence type="ECO:0000313" key="3">
    <source>
        <dbReference type="EMBL" id="MCS4278751.1"/>
    </source>
</evidence>
<evidence type="ECO:0000256" key="1">
    <source>
        <dbReference type="SAM" id="MobiDB-lite"/>
    </source>
</evidence>
<dbReference type="AlphaFoldDB" id="A0AAW5PG50"/>
<feature type="region of interest" description="Disordered" evidence="1">
    <location>
        <begin position="1"/>
        <end position="24"/>
    </location>
</feature>
<feature type="transmembrane region" description="Helical" evidence="2">
    <location>
        <begin position="54"/>
        <end position="76"/>
    </location>
</feature>